<dbReference type="SUPFAM" id="SSF53790">
    <property type="entry name" value="Tetrapyrrole methylase"/>
    <property type="match status" value="1"/>
</dbReference>
<dbReference type="InterPro" id="IPR006365">
    <property type="entry name" value="Cbl_synth_CobL"/>
</dbReference>
<dbReference type="GO" id="GO:0008276">
    <property type="term" value="F:protein methyltransferase activity"/>
    <property type="evidence" value="ECO:0007669"/>
    <property type="project" value="InterPro"/>
</dbReference>
<dbReference type="NCBIfam" id="TIGR02469">
    <property type="entry name" value="CbiT"/>
    <property type="match status" value="1"/>
</dbReference>
<protein>
    <submittedName>
        <fullName evidence="7">Precorrin-6y C5,15-methyltransferase (Decarboxylating) subunit CbiE</fullName>
    </submittedName>
</protein>
<dbReference type="InterPro" id="IPR050714">
    <property type="entry name" value="Cobalamin_biosynth_MTase"/>
</dbReference>
<dbReference type="EMBL" id="DTKJ01000056">
    <property type="protein sequence ID" value="HGZ12167.1"/>
    <property type="molecule type" value="Genomic_DNA"/>
</dbReference>
<evidence type="ECO:0000256" key="4">
    <source>
        <dbReference type="ARBA" id="ARBA00022679"/>
    </source>
</evidence>
<evidence type="ECO:0000259" key="6">
    <source>
        <dbReference type="Pfam" id="PF00590"/>
    </source>
</evidence>
<keyword evidence="4 7" id="KW-0808">Transferase</keyword>
<dbReference type="Gene3D" id="3.30.950.10">
    <property type="entry name" value="Methyltransferase, Cobalt-precorrin-4 Transmethylase, Domain 2"/>
    <property type="match status" value="1"/>
</dbReference>
<dbReference type="InterPro" id="IPR000878">
    <property type="entry name" value="4pyrrol_Mease"/>
</dbReference>
<dbReference type="SUPFAM" id="SSF53335">
    <property type="entry name" value="S-adenosyl-L-methionine-dependent methyltransferases"/>
    <property type="match status" value="1"/>
</dbReference>
<evidence type="ECO:0000313" key="7">
    <source>
        <dbReference type="EMBL" id="HGZ12167.1"/>
    </source>
</evidence>
<evidence type="ECO:0000256" key="1">
    <source>
        <dbReference type="ARBA" id="ARBA00004953"/>
    </source>
</evidence>
<dbReference type="InterPro" id="IPR012818">
    <property type="entry name" value="CbiE"/>
</dbReference>
<reference evidence="7" key="1">
    <citation type="journal article" date="2020" name="mSystems">
        <title>Genome- and Community-Level Interaction Insights into Carbon Utilization and Element Cycling Functions of Hydrothermarchaeota in Hydrothermal Sediment.</title>
        <authorList>
            <person name="Zhou Z."/>
            <person name="Liu Y."/>
            <person name="Xu W."/>
            <person name="Pan J."/>
            <person name="Luo Z.H."/>
            <person name="Li M."/>
        </authorList>
    </citation>
    <scope>NUCLEOTIDE SEQUENCE [LARGE SCALE GENOMIC DNA]</scope>
    <source>
        <strain evidence="7">SpSt-853</strain>
    </source>
</reference>
<name>A0A7C5AMB5_9BACT</name>
<dbReference type="UniPathway" id="UPA00148"/>
<dbReference type="NCBIfam" id="TIGR02467">
    <property type="entry name" value="CbiE"/>
    <property type="match status" value="1"/>
</dbReference>
<dbReference type="InterPro" id="IPR029063">
    <property type="entry name" value="SAM-dependent_MTases_sf"/>
</dbReference>
<dbReference type="CDD" id="cd11644">
    <property type="entry name" value="Precorrin-6Y-MT"/>
    <property type="match status" value="1"/>
</dbReference>
<gene>
    <name evidence="7" type="primary">cbiE</name>
    <name evidence="7" type="ORF">ENW48_08110</name>
</gene>
<dbReference type="Pfam" id="PF01135">
    <property type="entry name" value="PCMT"/>
    <property type="match status" value="1"/>
</dbReference>
<evidence type="ECO:0000256" key="5">
    <source>
        <dbReference type="ARBA" id="ARBA00022691"/>
    </source>
</evidence>
<dbReference type="PIRSF" id="PIRSF036428">
    <property type="entry name" value="CobL"/>
    <property type="match status" value="1"/>
</dbReference>
<dbReference type="InterPro" id="IPR035996">
    <property type="entry name" value="4pyrrol_Methylase_sf"/>
</dbReference>
<dbReference type="GO" id="GO:0009236">
    <property type="term" value="P:cobalamin biosynthetic process"/>
    <property type="evidence" value="ECO:0007669"/>
    <property type="project" value="UniProtKB-UniPathway"/>
</dbReference>
<dbReference type="Gene3D" id="3.40.50.150">
    <property type="entry name" value="Vaccinia Virus protein VP39"/>
    <property type="match status" value="1"/>
</dbReference>
<dbReference type="GO" id="GO:0032259">
    <property type="term" value="P:methylation"/>
    <property type="evidence" value="ECO:0007669"/>
    <property type="project" value="UniProtKB-KW"/>
</dbReference>
<sequence length="416" mass="44300">MIPVHVVGLGLSPADLTPRAWDLIHRAQVLAGGRRLLAFFPEHPAEKVVLGKKPEETLNHLAELAQVRQVVILASGDPNFYGIGPLAVKVLGPENVVIHPNLTAVQAAASRLKLAWHQIPVVSLHGRSWEALKHALRESRQLFIYTDPAHTPAGISQKLREWGVAGCRLCVLEDLGLENERVSWLTLEEAVSGSFSPLNLVFLDTIGASRWGGPASTLAAKPVLRLGMPEEAFSPEAGLITKTEIRAVVLAKLELAFGQVLWDVGAGSGSVGLEASLLLGGGTIFAVEKDPERAAQIAANCDKFQVQNLRVICGKAPDCLRSLPTPDRVFVGGGGEGAGEILRVVLGRLKPGGKVVLTATRLETLEKVRGILHQEAGGAEVVQLQVSRSQPLAGGSYLKALNPVWLIGARKAGSDE</sequence>
<organism evidence="7">
    <name type="scientific">Desulfobacca acetoxidans</name>
    <dbReference type="NCBI Taxonomy" id="60893"/>
    <lineage>
        <taxon>Bacteria</taxon>
        <taxon>Pseudomonadati</taxon>
        <taxon>Thermodesulfobacteriota</taxon>
        <taxon>Desulfobaccia</taxon>
        <taxon>Desulfobaccales</taxon>
        <taxon>Desulfobaccaceae</taxon>
        <taxon>Desulfobacca</taxon>
    </lineage>
</organism>
<evidence type="ECO:0000256" key="3">
    <source>
        <dbReference type="ARBA" id="ARBA00022603"/>
    </source>
</evidence>
<dbReference type="InterPro" id="IPR014776">
    <property type="entry name" value="4pyrrole_Mease_sub2"/>
</dbReference>
<dbReference type="AlphaFoldDB" id="A0A7C5AMB5"/>
<dbReference type="PANTHER" id="PTHR43182:SF1">
    <property type="entry name" value="COBALT-PRECORRIN-7 C(5)-METHYLTRANSFERASE"/>
    <property type="match status" value="1"/>
</dbReference>
<comment type="caution">
    <text evidence="7">The sequence shown here is derived from an EMBL/GenBank/DDBJ whole genome shotgun (WGS) entry which is preliminary data.</text>
</comment>
<evidence type="ECO:0000256" key="2">
    <source>
        <dbReference type="ARBA" id="ARBA00022573"/>
    </source>
</evidence>
<dbReference type="CDD" id="cd02440">
    <property type="entry name" value="AdoMet_MTases"/>
    <property type="match status" value="1"/>
</dbReference>
<dbReference type="Pfam" id="PF00590">
    <property type="entry name" value="TP_methylase"/>
    <property type="match status" value="1"/>
</dbReference>
<keyword evidence="2" id="KW-0169">Cobalamin biosynthesis</keyword>
<dbReference type="Gene3D" id="3.40.1010.10">
    <property type="entry name" value="Cobalt-precorrin-4 Transmethylase, Domain 1"/>
    <property type="match status" value="1"/>
</dbReference>
<dbReference type="InterPro" id="IPR014777">
    <property type="entry name" value="4pyrrole_Mease_sub1"/>
</dbReference>
<keyword evidence="5" id="KW-0949">S-adenosyl-L-methionine</keyword>
<proteinExistence type="predicted"/>
<dbReference type="PANTHER" id="PTHR43182">
    <property type="entry name" value="COBALT-PRECORRIN-6B C(15)-METHYLTRANSFERASE (DECARBOXYLATING)"/>
    <property type="match status" value="1"/>
</dbReference>
<accession>A0A7C5AMB5</accession>
<feature type="domain" description="Tetrapyrrole methylase" evidence="6">
    <location>
        <begin position="4"/>
        <end position="190"/>
    </location>
</feature>
<dbReference type="InterPro" id="IPR014008">
    <property type="entry name" value="Cbl_synth_MTase_CbiT"/>
</dbReference>
<comment type="pathway">
    <text evidence="1">Cofactor biosynthesis; adenosylcobalamin biosynthesis.</text>
</comment>
<keyword evidence="3 7" id="KW-0489">Methyltransferase</keyword>